<feature type="binding site" evidence="18">
    <location>
        <position position="352"/>
    </location>
    <ligand>
        <name>UDP-N-acetyl-alpha-D-glucosamine</name>
        <dbReference type="ChEBI" id="CHEBI:57705"/>
    </ligand>
</feature>
<dbReference type="NCBIfam" id="TIGR01173">
    <property type="entry name" value="glmU"/>
    <property type="match status" value="1"/>
</dbReference>
<dbReference type="Gene3D" id="2.160.10.10">
    <property type="entry name" value="Hexapeptide repeat proteins"/>
    <property type="match status" value="1"/>
</dbReference>
<evidence type="ECO:0000259" key="20">
    <source>
        <dbReference type="Pfam" id="PF12804"/>
    </source>
</evidence>
<feature type="region of interest" description="Pyrophosphorylase" evidence="18">
    <location>
        <begin position="1"/>
        <end position="230"/>
    </location>
</feature>
<keyword evidence="12 18" id="KW-0511">Multifunctional enzyme</keyword>
<dbReference type="Pfam" id="PF00132">
    <property type="entry name" value="Hexapep"/>
    <property type="match status" value="2"/>
</dbReference>
<evidence type="ECO:0000256" key="17">
    <source>
        <dbReference type="ARBA" id="ARBA00049628"/>
    </source>
</evidence>
<feature type="binding site" evidence="18">
    <location>
        <position position="140"/>
    </location>
    <ligand>
        <name>UDP-N-acetyl-alpha-D-glucosamine</name>
        <dbReference type="ChEBI" id="CHEBI:57705"/>
    </ligand>
</feature>
<keyword evidence="14 18" id="KW-0961">Cell wall biogenesis/degradation</keyword>
<feature type="binding site" evidence="18">
    <location>
        <position position="441"/>
    </location>
    <ligand>
        <name>acetyl-CoA</name>
        <dbReference type="ChEBI" id="CHEBI:57288"/>
    </ligand>
</feature>
<keyword evidence="10 18" id="KW-0133">Cell shape</keyword>
<reference evidence="21" key="1">
    <citation type="submission" date="2022-04" db="EMBL/GenBank/DDBJ databases">
        <title>Lysobacter sp. CAU 1642 isolated from sea sand.</title>
        <authorList>
            <person name="Kim W."/>
        </authorList>
    </citation>
    <scope>NUCLEOTIDE SEQUENCE</scope>
    <source>
        <strain evidence="21">CAU 1642</strain>
    </source>
</reference>
<feature type="binding site" evidence="18">
    <location>
        <position position="228"/>
    </location>
    <ligand>
        <name>UDP-N-acetyl-alpha-D-glucosamine</name>
        <dbReference type="ChEBI" id="CHEBI:57705"/>
    </ligand>
</feature>
<feature type="binding site" evidence="18">
    <location>
        <position position="24"/>
    </location>
    <ligand>
        <name>UDP-N-acetyl-alpha-D-glucosamine</name>
        <dbReference type="ChEBI" id="CHEBI:57705"/>
    </ligand>
</feature>
<dbReference type="SUPFAM" id="SSF53448">
    <property type="entry name" value="Nucleotide-diphospho-sugar transferases"/>
    <property type="match status" value="1"/>
</dbReference>
<comment type="pathway">
    <text evidence="18">Bacterial outer membrane biogenesis; LPS lipid A biosynthesis.</text>
</comment>
<dbReference type="InterPro" id="IPR038009">
    <property type="entry name" value="GlmU_C_LbH"/>
</dbReference>
<dbReference type="Gene3D" id="3.90.550.10">
    <property type="entry name" value="Spore Coat Polysaccharide Biosynthesis Protein SpsA, Chain A"/>
    <property type="match status" value="1"/>
</dbReference>
<name>A0ABT0GC35_9GAMM</name>
<keyword evidence="4 18" id="KW-0963">Cytoplasm</keyword>
<evidence type="ECO:0000256" key="19">
    <source>
        <dbReference type="SAM" id="MobiDB-lite"/>
    </source>
</evidence>
<evidence type="ECO:0000313" key="22">
    <source>
        <dbReference type="Proteomes" id="UP001431449"/>
    </source>
</evidence>
<keyword evidence="11 18" id="KW-0573">Peptidoglycan synthesis</keyword>
<evidence type="ECO:0000256" key="5">
    <source>
        <dbReference type="ARBA" id="ARBA00022679"/>
    </source>
</evidence>
<keyword evidence="6 18" id="KW-0548">Nucleotidyltransferase</keyword>
<feature type="binding site" evidence="18">
    <location>
        <position position="378"/>
    </location>
    <ligand>
        <name>UDP-N-acetyl-alpha-D-glucosamine</name>
        <dbReference type="ChEBI" id="CHEBI:57705"/>
    </ligand>
</feature>
<evidence type="ECO:0000256" key="2">
    <source>
        <dbReference type="ARBA" id="ARBA00007707"/>
    </source>
</evidence>
<comment type="catalytic activity">
    <reaction evidence="16 18">
        <text>N-acetyl-alpha-D-glucosamine 1-phosphate + UTP + H(+) = UDP-N-acetyl-alpha-D-glucosamine + diphosphate</text>
        <dbReference type="Rhea" id="RHEA:13509"/>
        <dbReference type="ChEBI" id="CHEBI:15378"/>
        <dbReference type="ChEBI" id="CHEBI:33019"/>
        <dbReference type="ChEBI" id="CHEBI:46398"/>
        <dbReference type="ChEBI" id="CHEBI:57705"/>
        <dbReference type="ChEBI" id="CHEBI:57776"/>
        <dbReference type="EC" id="2.7.7.23"/>
    </reaction>
</comment>
<dbReference type="InterPro" id="IPR050065">
    <property type="entry name" value="GlmU-like"/>
</dbReference>
<comment type="similarity">
    <text evidence="3 18">In the N-terminal section; belongs to the N-acetylglucosamine-1-phosphate uridyltransferase family.</text>
</comment>
<evidence type="ECO:0000256" key="11">
    <source>
        <dbReference type="ARBA" id="ARBA00022984"/>
    </source>
</evidence>
<comment type="subunit">
    <text evidence="18">Homotrimer.</text>
</comment>
<feature type="active site" description="Proton acceptor" evidence="18">
    <location>
        <position position="364"/>
    </location>
</feature>
<dbReference type="InterPro" id="IPR025877">
    <property type="entry name" value="MobA-like_NTP_Trfase"/>
</dbReference>
<keyword evidence="22" id="KW-1185">Reference proteome</keyword>
<dbReference type="EC" id="2.7.7.23" evidence="18"/>
<comment type="pathway">
    <text evidence="18">Nucleotide-sugar biosynthesis; UDP-N-acetyl-alpha-D-glucosamine biosynthesis; UDP-N-acetyl-alpha-D-glucosamine from N-acetyl-alpha-D-glucosamine 1-phosphate: step 1/1.</text>
</comment>
<feature type="binding site" evidence="18">
    <location>
        <position position="381"/>
    </location>
    <ligand>
        <name>acetyl-CoA</name>
        <dbReference type="ChEBI" id="CHEBI:57288"/>
    </ligand>
</feature>
<dbReference type="Pfam" id="PF12804">
    <property type="entry name" value="NTP_transf_3"/>
    <property type="match status" value="1"/>
</dbReference>
<comment type="subcellular location">
    <subcellularLocation>
        <location evidence="1 18">Cytoplasm</location>
    </subcellularLocation>
</comment>
<feature type="region of interest" description="Disordered" evidence="19">
    <location>
        <begin position="439"/>
        <end position="460"/>
    </location>
</feature>
<dbReference type="InterPro" id="IPR005882">
    <property type="entry name" value="Bifunctional_GlmU"/>
</dbReference>
<evidence type="ECO:0000256" key="15">
    <source>
        <dbReference type="ARBA" id="ARBA00048247"/>
    </source>
</evidence>
<comment type="pathway">
    <text evidence="18">Nucleotide-sugar biosynthesis; UDP-N-acetyl-alpha-D-glucosamine biosynthesis; N-acetyl-alpha-D-glucosamine 1-phosphate from alpha-D-glucosamine 6-phosphate (route II): step 2/2.</text>
</comment>
<accession>A0ABT0GC35</accession>
<feature type="binding site" evidence="18">
    <location>
        <position position="105"/>
    </location>
    <ligand>
        <name>Mg(2+)</name>
        <dbReference type="ChEBI" id="CHEBI:18420"/>
    </ligand>
</feature>
<evidence type="ECO:0000256" key="12">
    <source>
        <dbReference type="ARBA" id="ARBA00023268"/>
    </source>
</evidence>
<comment type="cofactor">
    <cofactor evidence="18">
        <name>Mg(2+)</name>
        <dbReference type="ChEBI" id="CHEBI:18420"/>
    </cofactor>
    <text evidence="18">Binds 1 Mg(2+) ion per subunit.</text>
</comment>
<feature type="region of interest" description="Linker" evidence="18">
    <location>
        <begin position="231"/>
        <end position="251"/>
    </location>
</feature>
<evidence type="ECO:0000313" key="21">
    <source>
        <dbReference type="EMBL" id="MCK7592098.1"/>
    </source>
</evidence>
<feature type="binding site" evidence="18">
    <location>
        <position position="228"/>
    </location>
    <ligand>
        <name>Mg(2+)</name>
        <dbReference type="ChEBI" id="CHEBI:18420"/>
    </ligand>
</feature>
<feature type="binding site" evidence="18">
    <location>
        <position position="170"/>
    </location>
    <ligand>
        <name>UDP-N-acetyl-alpha-D-glucosamine</name>
        <dbReference type="ChEBI" id="CHEBI:57705"/>
    </ligand>
</feature>
<dbReference type="InterPro" id="IPR011004">
    <property type="entry name" value="Trimer_LpxA-like_sf"/>
</dbReference>
<feature type="binding site" evidence="18">
    <location>
        <position position="334"/>
    </location>
    <ligand>
        <name>UDP-N-acetyl-alpha-D-glucosamine</name>
        <dbReference type="ChEBI" id="CHEBI:57705"/>
    </ligand>
</feature>
<dbReference type="EC" id="2.3.1.157" evidence="18"/>
<dbReference type="CDD" id="cd03353">
    <property type="entry name" value="LbH_GlmU_C"/>
    <property type="match status" value="1"/>
</dbReference>
<feature type="binding site" evidence="18">
    <location>
        <position position="155"/>
    </location>
    <ligand>
        <name>UDP-N-acetyl-alpha-D-glucosamine</name>
        <dbReference type="ChEBI" id="CHEBI:57705"/>
    </ligand>
</feature>
<comment type="function">
    <text evidence="17 18">Catalyzes the last two sequential reactions in the de novo biosynthetic pathway for UDP-N-acetylglucosamine (UDP-GlcNAc). The C-terminal domain catalyzes the transfer of acetyl group from acetyl coenzyme A to glucosamine-1-phosphate (GlcN-1-P) to produce N-acetylglucosamine-1-phosphate (GlcNAc-1-P), which is converted into UDP-GlcNAc by the transfer of uridine 5-monophosphate (from uridine 5-triphosphate), a reaction catalyzed by the N-terminal domain.</text>
</comment>
<keyword evidence="9 18" id="KW-0460">Magnesium</keyword>
<dbReference type="InterPro" id="IPR001451">
    <property type="entry name" value="Hexapep"/>
</dbReference>
<feature type="binding site" evidence="18">
    <location>
        <begin position="10"/>
        <end position="13"/>
    </location>
    <ligand>
        <name>UDP-N-acetyl-alpha-D-glucosamine</name>
        <dbReference type="ChEBI" id="CHEBI:57705"/>
    </ligand>
</feature>
<dbReference type="GO" id="GO:0003977">
    <property type="term" value="F:UDP-N-acetylglucosamine diphosphorylase activity"/>
    <property type="evidence" value="ECO:0007669"/>
    <property type="project" value="UniProtKB-EC"/>
</dbReference>
<feature type="binding site" evidence="18">
    <location>
        <begin position="387"/>
        <end position="388"/>
    </location>
    <ligand>
        <name>acetyl-CoA</name>
        <dbReference type="ChEBI" id="CHEBI:57288"/>
    </ligand>
</feature>
<keyword evidence="7 18" id="KW-0479">Metal-binding</keyword>
<feature type="binding site" evidence="18">
    <location>
        <position position="76"/>
    </location>
    <ligand>
        <name>UDP-N-acetyl-alpha-D-glucosamine</name>
        <dbReference type="ChEBI" id="CHEBI:57705"/>
    </ligand>
</feature>
<comment type="catalytic activity">
    <reaction evidence="15 18">
        <text>alpha-D-glucosamine 1-phosphate + acetyl-CoA = N-acetyl-alpha-D-glucosamine 1-phosphate + CoA + H(+)</text>
        <dbReference type="Rhea" id="RHEA:13725"/>
        <dbReference type="ChEBI" id="CHEBI:15378"/>
        <dbReference type="ChEBI" id="CHEBI:57287"/>
        <dbReference type="ChEBI" id="CHEBI:57288"/>
        <dbReference type="ChEBI" id="CHEBI:57776"/>
        <dbReference type="ChEBI" id="CHEBI:58516"/>
        <dbReference type="EC" id="2.3.1.157"/>
    </reaction>
</comment>
<protein>
    <recommendedName>
        <fullName evidence="18">Bifunctional protein GlmU</fullName>
    </recommendedName>
    <domain>
        <recommendedName>
            <fullName evidence="18">UDP-N-acetylglucosamine pyrophosphorylase</fullName>
            <ecNumber evidence="18">2.7.7.23</ecNumber>
        </recommendedName>
        <alternativeName>
            <fullName evidence="18">N-acetylglucosamine-1-phosphate uridyltransferase</fullName>
        </alternativeName>
    </domain>
    <domain>
        <recommendedName>
            <fullName evidence="18">Glucosamine-1-phosphate N-acetyltransferase</fullName>
            <ecNumber evidence="18">2.3.1.157</ecNumber>
        </recommendedName>
    </domain>
</protein>
<feature type="binding site" evidence="18">
    <location>
        <position position="406"/>
    </location>
    <ligand>
        <name>acetyl-CoA</name>
        <dbReference type="ChEBI" id="CHEBI:57288"/>
    </ligand>
</feature>
<proteinExistence type="inferred from homology"/>
<feature type="region of interest" description="N-acetyltransferase" evidence="18">
    <location>
        <begin position="252"/>
        <end position="460"/>
    </location>
</feature>
<dbReference type="CDD" id="cd02540">
    <property type="entry name" value="GT2_GlmU_N_bac"/>
    <property type="match status" value="1"/>
</dbReference>
<dbReference type="Proteomes" id="UP001431449">
    <property type="component" value="Unassembled WGS sequence"/>
</dbReference>
<feature type="binding site" evidence="18">
    <location>
        <position position="424"/>
    </location>
    <ligand>
        <name>acetyl-CoA</name>
        <dbReference type="ChEBI" id="CHEBI:57288"/>
    </ligand>
</feature>
<evidence type="ECO:0000256" key="14">
    <source>
        <dbReference type="ARBA" id="ARBA00023316"/>
    </source>
</evidence>
<feature type="binding site" evidence="18">
    <location>
        <position position="367"/>
    </location>
    <ligand>
        <name>UDP-N-acetyl-alpha-D-glucosamine</name>
        <dbReference type="ChEBI" id="CHEBI:57705"/>
    </ligand>
</feature>
<feature type="domain" description="MobA-like NTP transferase" evidence="20">
    <location>
        <begin position="7"/>
        <end position="136"/>
    </location>
</feature>
<evidence type="ECO:0000256" key="4">
    <source>
        <dbReference type="ARBA" id="ARBA00022490"/>
    </source>
</evidence>
<evidence type="ECO:0000256" key="18">
    <source>
        <dbReference type="HAMAP-Rule" id="MF_01631"/>
    </source>
</evidence>
<dbReference type="EMBL" id="JALNMH010000001">
    <property type="protein sequence ID" value="MCK7592098.1"/>
    <property type="molecule type" value="Genomic_DNA"/>
</dbReference>
<dbReference type="PANTHER" id="PTHR43584:SF3">
    <property type="entry name" value="BIFUNCTIONAL PROTEIN GLMU"/>
    <property type="match status" value="1"/>
</dbReference>
<dbReference type="GO" id="GO:0019134">
    <property type="term" value="F:glucosamine-1-phosphate N-acetyltransferase activity"/>
    <property type="evidence" value="ECO:0007669"/>
    <property type="project" value="UniProtKB-EC"/>
</dbReference>
<dbReference type="InterPro" id="IPR029044">
    <property type="entry name" value="Nucleotide-diphossugar_trans"/>
</dbReference>
<dbReference type="PANTHER" id="PTHR43584">
    <property type="entry name" value="NUCLEOTIDYL TRANSFERASE"/>
    <property type="match status" value="1"/>
</dbReference>
<evidence type="ECO:0000256" key="9">
    <source>
        <dbReference type="ARBA" id="ARBA00022842"/>
    </source>
</evidence>
<evidence type="ECO:0000256" key="7">
    <source>
        <dbReference type="ARBA" id="ARBA00022723"/>
    </source>
</evidence>
<gene>
    <name evidence="18 21" type="primary">glmU</name>
    <name evidence="21" type="ORF">M0G41_00265</name>
</gene>
<evidence type="ECO:0000256" key="1">
    <source>
        <dbReference type="ARBA" id="ARBA00004496"/>
    </source>
</evidence>
<comment type="caution">
    <text evidence="21">The sequence shown here is derived from an EMBL/GenBank/DDBJ whole genome shotgun (WGS) entry which is preliminary data.</text>
</comment>
<evidence type="ECO:0000256" key="3">
    <source>
        <dbReference type="ARBA" id="ARBA00007947"/>
    </source>
</evidence>
<dbReference type="RefSeq" id="WP_248204042.1">
    <property type="nucleotide sequence ID" value="NZ_JALNMH010000001.1"/>
</dbReference>
<evidence type="ECO:0000256" key="6">
    <source>
        <dbReference type="ARBA" id="ARBA00022695"/>
    </source>
</evidence>
<keyword evidence="13 18" id="KW-0012">Acyltransferase</keyword>
<evidence type="ECO:0000256" key="13">
    <source>
        <dbReference type="ARBA" id="ARBA00023315"/>
    </source>
</evidence>
<evidence type="ECO:0000256" key="8">
    <source>
        <dbReference type="ARBA" id="ARBA00022737"/>
    </source>
</evidence>
<sequence length="460" mass="48723">MTTDLHAIVLAAGEGKRMRSSLPKVLQPVAGRPMLAHVLDQARAAGAAKLHVVYGHGGDQVRTAFSASSDLCWAEQRERLGTGHAVQQAMPGLPDGARVLVLYGDVPLIRPDTLLALVDAAGQEGSSVLVDTLDDPTGYGRVLLDAQGRVEGIVEERDASDEQRRIRTINTGVLCAPAASLRRWLEALRCDNAQGEYYLTDVFAMAAAEGAPALAVACREAGEAEGANDRWQLAQLERRFQLRQARELCRLGARLADPARLDVRGEVSVGADVEIDANVILEGRVVLGDGVRIGPFCRLRDVELGAGSIVHAHCDLEGARAGAGTRIGPYARLRPGTELADEVHVGNFVETKKTRLGRGSKANHLSYIGDAEVGSGVNIGAGTITCNYDGVNKSRTEIGDGAFIGSNSSLVAPVRIGHGATIGAGSVISREAPADTLSVARARQTSVPGWKRPQKKPRNE</sequence>
<evidence type="ECO:0000256" key="16">
    <source>
        <dbReference type="ARBA" id="ARBA00048493"/>
    </source>
</evidence>
<dbReference type="HAMAP" id="MF_01631">
    <property type="entry name" value="GlmU"/>
    <property type="match status" value="1"/>
</dbReference>
<organism evidence="21 22">
    <name type="scientific">Pseudomarimonas salicorniae</name>
    <dbReference type="NCBI Taxonomy" id="2933270"/>
    <lineage>
        <taxon>Bacteria</taxon>
        <taxon>Pseudomonadati</taxon>
        <taxon>Pseudomonadota</taxon>
        <taxon>Gammaproteobacteria</taxon>
        <taxon>Lysobacterales</taxon>
        <taxon>Lysobacteraceae</taxon>
        <taxon>Pseudomarimonas</taxon>
    </lineage>
</organism>
<keyword evidence="5 18" id="KW-0808">Transferase</keyword>
<feature type="binding site" evidence="18">
    <location>
        <begin position="81"/>
        <end position="82"/>
    </location>
    <ligand>
        <name>UDP-N-acetyl-alpha-D-glucosamine</name>
        <dbReference type="ChEBI" id="CHEBI:57705"/>
    </ligand>
</feature>
<evidence type="ECO:0000256" key="10">
    <source>
        <dbReference type="ARBA" id="ARBA00022960"/>
    </source>
</evidence>
<dbReference type="SUPFAM" id="SSF51161">
    <property type="entry name" value="Trimeric LpxA-like enzymes"/>
    <property type="match status" value="1"/>
</dbReference>
<keyword evidence="8 18" id="KW-0677">Repeat</keyword>
<comment type="similarity">
    <text evidence="2 18">In the C-terminal section; belongs to the transferase hexapeptide repeat family.</text>
</comment>
<feature type="binding site" evidence="18">
    <location>
        <begin position="103"/>
        <end position="105"/>
    </location>
    <ligand>
        <name>UDP-N-acetyl-alpha-D-glucosamine</name>
        <dbReference type="ChEBI" id="CHEBI:57705"/>
    </ligand>
</feature>